<reference evidence="2" key="1">
    <citation type="submission" date="2009-08" db="EMBL/GenBank/DDBJ databases">
        <authorList>
            <person name="Cheung F."/>
            <person name="Xiao Y."/>
            <person name="Chan A."/>
            <person name="Moskal W."/>
            <person name="Town C.D."/>
        </authorList>
    </citation>
    <scope>NUCLEOTIDE SEQUENCE</scope>
</reference>
<feature type="non-terminal residue" evidence="2">
    <location>
        <position position="33"/>
    </location>
</feature>
<evidence type="ECO:0000256" key="1">
    <source>
        <dbReference type="SAM" id="Phobius"/>
    </source>
</evidence>
<organism evidence="2">
    <name type="scientific">Glycine max</name>
    <name type="common">Soybean</name>
    <name type="synonym">Glycine hispida</name>
    <dbReference type="NCBI Taxonomy" id="3847"/>
    <lineage>
        <taxon>Eukaryota</taxon>
        <taxon>Viridiplantae</taxon>
        <taxon>Streptophyta</taxon>
        <taxon>Embryophyta</taxon>
        <taxon>Tracheophyta</taxon>
        <taxon>Spermatophyta</taxon>
        <taxon>Magnoliopsida</taxon>
        <taxon>eudicotyledons</taxon>
        <taxon>Gunneridae</taxon>
        <taxon>Pentapetalae</taxon>
        <taxon>rosids</taxon>
        <taxon>fabids</taxon>
        <taxon>Fabales</taxon>
        <taxon>Fabaceae</taxon>
        <taxon>Papilionoideae</taxon>
        <taxon>50 kb inversion clade</taxon>
        <taxon>NPAAA clade</taxon>
        <taxon>indigoferoid/millettioid clade</taxon>
        <taxon>Phaseoleae</taxon>
        <taxon>Glycine</taxon>
        <taxon>Glycine subgen. Soja</taxon>
    </lineage>
</organism>
<proteinExistence type="evidence at transcript level"/>
<keyword evidence="1" id="KW-0472">Membrane</keyword>
<dbReference type="AlphaFoldDB" id="C6T6P1"/>
<feature type="non-terminal residue" evidence="2">
    <location>
        <position position="1"/>
    </location>
</feature>
<sequence>SNPLSLSLSLFNFFYQCFLIIFSSHTHFRKFLS</sequence>
<keyword evidence="1" id="KW-0812">Transmembrane</keyword>
<dbReference type="EMBL" id="BT093108">
    <property type="protein sequence ID" value="ACU17483.1"/>
    <property type="molecule type" value="mRNA"/>
</dbReference>
<accession>C6T6P1</accession>
<feature type="transmembrane region" description="Helical" evidence="1">
    <location>
        <begin position="6"/>
        <end position="24"/>
    </location>
</feature>
<keyword evidence="1" id="KW-1133">Transmembrane helix</keyword>
<name>C6T6P1_SOYBN</name>
<evidence type="ECO:0000313" key="2">
    <source>
        <dbReference type="EMBL" id="ACU17483.1"/>
    </source>
</evidence>
<protein>
    <submittedName>
        <fullName evidence="2">Uncharacterized protein</fullName>
    </submittedName>
</protein>